<evidence type="ECO:0000256" key="1">
    <source>
        <dbReference type="SAM" id="MobiDB-lite"/>
    </source>
</evidence>
<dbReference type="OrthoDB" id="676870at2759"/>
<gene>
    <name evidence="2" type="ORF">BS78_K180800</name>
</gene>
<name>A0A9W7XC71_9POAL</name>
<dbReference type="EMBL" id="MU629665">
    <property type="protein sequence ID" value="KAJ1255614.1"/>
    <property type="molecule type" value="Genomic_DNA"/>
</dbReference>
<dbReference type="SMART" id="SM01157">
    <property type="entry name" value="DUF1719"/>
    <property type="match status" value="1"/>
</dbReference>
<reference evidence="2 3" key="1">
    <citation type="submission" date="2022-10" db="EMBL/GenBank/DDBJ databases">
        <title>WGS assembly of Paspalum vaginatum 540-79.</title>
        <authorList>
            <person name="Sun G."/>
            <person name="Wase N."/>
            <person name="Shu S."/>
            <person name="Jenkins J."/>
            <person name="Zhou B."/>
            <person name="Torres-Rodriguez J."/>
            <person name="Chen C."/>
            <person name="Sandor L."/>
            <person name="Plott C."/>
            <person name="Yoshinga Y."/>
            <person name="Daum C."/>
            <person name="Qi P."/>
            <person name="Barry K."/>
            <person name="Lipzen A."/>
            <person name="Berry L."/>
            <person name="Pedersen C."/>
            <person name="Gottilla T."/>
            <person name="Foltz A."/>
            <person name="Yu H."/>
            <person name="O'Malley R."/>
            <person name="Zhang C."/>
            <person name="Devos K."/>
            <person name="Sigmon B."/>
            <person name="Yu B."/>
            <person name="Obata T."/>
            <person name="Schmutz J."/>
            <person name="Schnable J."/>
        </authorList>
    </citation>
    <scope>NUCLEOTIDE SEQUENCE [LARGE SCALE GENOMIC DNA]</scope>
    <source>
        <strain evidence="3">cv. 540-79</strain>
    </source>
</reference>
<dbReference type="PANTHER" id="PTHR33377">
    <property type="entry name" value="OS10G0134700 PROTEIN-RELATED"/>
    <property type="match status" value="1"/>
</dbReference>
<dbReference type="AlphaFoldDB" id="A0A9W7XC71"/>
<comment type="caution">
    <text evidence="2">The sequence shown here is derived from an EMBL/GenBank/DDBJ whole genome shotgun (WGS) entry which is preliminary data.</text>
</comment>
<evidence type="ECO:0000313" key="3">
    <source>
        <dbReference type="Proteomes" id="UP001164776"/>
    </source>
</evidence>
<evidence type="ECO:0000313" key="2">
    <source>
        <dbReference type="EMBL" id="KAJ1255614.1"/>
    </source>
</evidence>
<sequence>MLKQAFAGLVSNTKQKGRRKQEAEEHMERLEMAQIKLEAVLETSRRWEIKDASLMRWRKKLKRAARECDDALRERKQRAIEDQAKEEEARSFSLPRRVAHATKSLVTSYLSGRDGHDSSAAAVRRFERLADGASEFMRFVELGGRTAPRGYMFVDPLIGRLLASQELRYRVVRRRRRQHLVFCVRPVRLEDRDGMEAKLLFMYEDHEAPEKNLCLGCMLRLSESTDIVGTVVRFLELLVTPHFRSTAECIRRELAQLPTQDFAWVPYVDCSHKKLWNSVHSCMTQWFRPNPLCCKQAQHEPEPSYYYHSSSSTGTMTVSDASYLEPVIAVSLQSHIPLSEYNMHAIASKGTEAESSSSGCCLKNLQHLKMGLLFAPHGFCEDQQLPSTESSAVEVIDGMEQSVVHTNISLEQLDEFMLPKAIDCLHRKAEMRVYQMFWKSKHGTAFLQVGKTGLPPPTQIIGGGGGGGVGDRWTSVIQGRHRDPKVGKWMQLVKDFLSLWVAHAPRRLQSSIVEWIHNPNETKVARQLML</sequence>
<dbReference type="Pfam" id="PF08224">
    <property type="entry name" value="DUF1719"/>
    <property type="match status" value="1"/>
</dbReference>
<dbReference type="InterPro" id="IPR013181">
    <property type="entry name" value="DUF1719"/>
</dbReference>
<accession>A0A9W7XC71</accession>
<feature type="region of interest" description="Disordered" evidence="1">
    <location>
        <begin position="1"/>
        <end position="24"/>
    </location>
</feature>
<keyword evidence="3" id="KW-1185">Reference proteome</keyword>
<dbReference type="Proteomes" id="UP001164776">
    <property type="component" value="Unassembled WGS sequence"/>
</dbReference>
<protein>
    <submittedName>
        <fullName evidence="2">Uncharacterized protein</fullName>
    </submittedName>
</protein>
<proteinExistence type="predicted"/>
<organism evidence="2 3">
    <name type="scientific">Paspalum vaginatum</name>
    <name type="common">seashore paspalum</name>
    <dbReference type="NCBI Taxonomy" id="158149"/>
    <lineage>
        <taxon>Eukaryota</taxon>
        <taxon>Viridiplantae</taxon>
        <taxon>Streptophyta</taxon>
        <taxon>Embryophyta</taxon>
        <taxon>Tracheophyta</taxon>
        <taxon>Spermatophyta</taxon>
        <taxon>Magnoliopsida</taxon>
        <taxon>Liliopsida</taxon>
        <taxon>Poales</taxon>
        <taxon>Poaceae</taxon>
        <taxon>PACMAD clade</taxon>
        <taxon>Panicoideae</taxon>
        <taxon>Andropogonodae</taxon>
        <taxon>Paspaleae</taxon>
        <taxon>Paspalinae</taxon>
        <taxon>Paspalum</taxon>
    </lineage>
</organism>
<dbReference type="PANTHER" id="PTHR33377:SF74">
    <property type="entry name" value="OS07G0121000 PROTEIN"/>
    <property type="match status" value="1"/>
</dbReference>